<reference evidence="1" key="2">
    <citation type="journal article" date="2015" name="Fish Shellfish Immunol.">
        <title>Early steps in the European eel (Anguilla anguilla)-Vibrio vulnificus interaction in the gills: Role of the RtxA13 toxin.</title>
        <authorList>
            <person name="Callol A."/>
            <person name="Pajuelo D."/>
            <person name="Ebbesson L."/>
            <person name="Teles M."/>
            <person name="MacKenzie S."/>
            <person name="Amaro C."/>
        </authorList>
    </citation>
    <scope>NUCLEOTIDE SEQUENCE</scope>
</reference>
<evidence type="ECO:0000313" key="1">
    <source>
        <dbReference type="EMBL" id="JAH11955.1"/>
    </source>
</evidence>
<name>A0A0E9Q6J6_ANGAN</name>
<proteinExistence type="predicted"/>
<organism evidence="1">
    <name type="scientific">Anguilla anguilla</name>
    <name type="common">European freshwater eel</name>
    <name type="synonym">Muraena anguilla</name>
    <dbReference type="NCBI Taxonomy" id="7936"/>
    <lineage>
        <taxon>Eukaryota</taxon>
        <taxon>Metazoa</taxon>
        <taxon>Chordata</taxon>
        <taxon>Craniata</taxon>
        <taxon>Vertebrata</taxon>
        <taxon>Euteleostomi</taxon>
        <taxon>Actinopterygii</taxon>
        <taxon>Neopterygii</taxon>
        <taxon>Teleostei</taxon>
        <taxon>Anguilliformes</taxon>
        <taxon>Anguillidae</taxon>
        <taxon>Anguilla</taxon>
    </lineage>
</organism>
<protein>
    <submittedName>
        <fullName evidence="1">Uncharacterized protein</fullName>
    </submittedName>
</protein>
<sequence length="52" mass="5996">MLTKMLLAVYREMVFSPSMFIKVKCSDIVIDAKHHSYVAPLGLYLYPPPQPR</sequence>
<dbReference type="AlphaFoldDB" id="A0A0E9Q6J6"/>
<reference evidence="1" key="1">
    <citation type="submission" date="2014-11" db="EMBL/GenBank/DDBJ databases">
        <authorList>
            <person name="Amaro Gonzalez C."/>
        </authorList>
    </citation>
    <scope>NUCLEOTIDE SEQUENCE</scope>
</reference>
<accession>A0A0E9Q6J6</accession>
<dbReference type="EMBL" id="GBXM01096622">
    <property type="protein sequence ID" value="JAH11955.1"/>
    <property type="molecule type" value="Transcribed_RNA"/>
</dbReference>